<reference evidence="2" key="1">
    <citation type="submission" date="2020-11" db="EMBL/GenBank/DDBJ databases">
        <authorList>
            <person name="Tran Van P."/>
        </authorList>
    </citation>
    <scope>NUCLEOTIDE SEQUENCE</scope>
</reference>
<dbReference type="EMBL" id="OA569723">
    <property type="protein sequence ID" value="CAD7202717.1"/>
    <property type="molecule type" value="Genomic_DNA"/>
</dbReference>
<evidence type="ECO:0000256" key="1">
    <source>
        <dbReference type="SAM" id="Coils"/>
    </source>
</evidence>
<feature type="coiled-coil region" evidence="1">
    <location>
        <begin position="22"/>
        <end position="56"/>
    </location>
</feature>
<name>A0A7R8ZCK8_TIMDO</name>
<keyword evidence="1" id="KW-0175">Coiled coil</keyword>
<evidence type="ECO:0000313" key="2">
    <source>
        <dbReference type="EMBL" id="CAD7202717.1"/>
    </source>
</evidence>
<organism evidence="2">
    <name type="scientific">Timema douglasi</name>
    <name type="common">Walking stick</name>
    <dbReference type="NCBI Taxonomy" id="61478"/>
    <lineage>
        <taxon>Eukaryota</taxon>
        <taxon>Metazoa</taxon>
        <taxon>Ecdysozoa</taxon>
        <taxon>Arthropoda</taxon>
        <taxon>Hexapoda</taxon>
        <taxon>Insecta</taxon>
        <taxon>Pterygota</taxon>
        <taxon>Neoptera</taxon>
        <taxon>Polyneoptera</taxon>
        <taxon>Phasmatodea</taxon>
        <taxon>Timematodea</taxon>
        <taxon>Timematoidea</taxon>
        <taxon>Timematidae</taxon>
        <taxon>Timema</taxon>
    </lineage>
</organism>
<proteinExistence type="predicted"/>
<sequence length="88" mass="10382">MFSIAVDRVSKYEYKPTEKDLLAEKKLALKKENKYREKLEKQRRQANEKKTHSIHQAKSIIQLLTMCSKDLKKNPAVSMTTSLMQREK</sequence>
<dbReference type="AlphaFoldDB" id="A0A7R8ZCK8"/>
<protein>
    <submittedName>
        <fullName evidence="2">Uncharacterized protein</fullName>
    </submittedName>
</protein>
<accession>A0A7R8ZCK8</accession>
<gene>
    <name evidence="2" type="ORF">TDIB3V08_LOCUS8897</name>
</gene>